<organism evidence="2 3">
    <name type="scientific">Aaosphaeria arxii CBS 175.79</name>
    <dbReference type="NCBI Taxonomy" id="1450172"/>
    <lineage>
        <taxon>Eukaryota</taxon>
        <taxon>Fungi</taxon>
        <taxon>Dikarya</taxon>
        <taxon>Ascomycota</taxon>
        <taxon>Pezizomycotina</taxon>
        <taxon>Dothideomycetes</taxon>
        <taxon>Pleosporomycetidae</taxon>
        <taxon>Pleosporales</taxon>
        <taxon>Pleosporales incertae sedis</taxon>
        <taxon>Aaosphaeria</taxon>
    </lineage>
</organism>
<accession>A0A6A5XJC7</accession>
<protein>
    <submittedName>
        <fullName evidence="2">Uncharacterized protein</fullName>
    </submittedName>
</protein>
<feature type="compositionally biased region" description="Polar residues" evidence="1">
    <location>
        <begin position="208"/>
        <end position="220"/>
    </location>
</feature>
<dbReference type="AlphaFoldDB" id="A0A6A5XJC7"/>
<dbReference type="GeneID" id="54279897"/>
<proteinExistence type="predicted"/>
<reference evidence="2" key="1">
    <citation type="journal article" date="2020" name="Stud. Mycol.">
        <title>101 Dothideomycetes genomes: a test case for predicting lifestyles and emergence of pathogens.</title>
        <authorList>
            <person name="Haridas S."/>
            <person name="Albert R."/>
            <person name="Binder M."/>
            <person name="Bloem J."/>
            <person name="Labutti K."/>
            <person name="Salamov A."/>
            <person name="Andreopoulos B."/>
            <person name="Baker S."/>
            <person name="Barry K."/>
            <person name="Bills G."/>
            <person name="Bluhm B."/>
            <person name="Cannon C."/>
            <person name="Castanera R."/>
            <person name="Culley D."/>
            <person name="Daum C."/>
            <person name="Ezra D."/>
            <person name="Gonzalez J."/>
            <person name="Henrissat B."/>
            <person name="Kuo A."/>
            <person name="Liang C."/>
            <person name="Lipzen A."/>
            <person name="Lutzoni F."/>
            <person name="Magnuson J."/>
            <person name="Mondo S."/>
            <person name="Nolan M."/>
            <person name="Ohm R."/>
            <person name="Pangilinan J."/>
            <person name="Park H.-J."/>
            <person name="Ramirez L."/>
            <person name="Alfaro M."/>
            <person name="Sun H."/>
            <person name="Tritt A."/>
            <person name="Yoshinaga Y."/>
            <person name="Zwiers L.-H."/>
            <person name="Turgeon B."/>
            <person name="Goodwin S."/>
            <person name="Spatafora J."/>
            <person name="Crous P."/>
            <person name="Grigoriev I."/>
        </authorList>
    </citation>
    <scope>NUCLEOTIDE SEQUENCE</scope>
    <source>
        <strain evidence="2">CBS 175.79</strain>
    </source>
</reference>
<feature type="compositionally biased region" description="Pro residues" evidence="1">
    <location>
        <begin position="233"/>
        <end position="244"/>
    </location>
</feature>
<gene>
    <name evidence="2" type="ORF">BU24DRAFT_261397</name>
</gene>
<dbReference type="EMBL" id="ML978072">
    <property type="protein sequence ID" value="KAF2012927.1"/>
    <property type="molecule type" value="Genomic_DNA"/>
</dbReference>
<feature type="region of interest" description="Disordered" evidence="1">
    <location>
        <begin position="208"/>
        <end position="244"/>
    </location>
</feature>
<dbReference type="Proteomes" id="UP000799778">
    <property type="component" value="Unassembled WGS sequence"/>
</dbReference>
<evidence type="ECO:0000313" key="2">
    <source>
        <dbReference type="EMBL" id="KAF2012927.1"/>
    </source>
</evidence>
<sequence length="244" mass="26911">MAMATATFLYTIPINEFKCFLLPQKTSMSASCEINAKIKTYQDFIPLDKLCINVAVIQANALRLSPNPTVSVGIQTPNITCNQESRLSGPMKLVTDIEMIASTDRFYPAIYSLRASLFVGDSTPSDTEQRMRSSDLTFFLHTSPSYAQSKSISLTAFSCSLFLSLIAYYTTLRLLRLAVLPGWSETNTNPTQLGNRCIHSHLILSSTNTTPQLETSSQPAKLSKRTRETPSSTPLPPSLSPRQS</sequence>
<dbReference type="RefSeq" id="XP_033381266.1">
    <property type="nucleotide sequence ID" value="XM_033522500.1"/>
</dbReference>
<evidence type="ECO:0000256" key="1">
    <source>
        <dbReference type="SAM" id="MobiDB-lite"/>
    </source>
</evidence>
<name>A0A6A5XJC7_9PLEO</name>
<evidence type="ECO:0000313" key="3">
    <source>
        <dbReference type="Proteomes" id="UP000799778"/>
    </source>
</evidence>
<keyword evidence="3" id="KW-1185">Reference proteome</keyword>